<feature type="transmembrane region" description="Helical" evidence="11">
    <location>
        <begin position="583"/>
        <end position="601"/>
    </location>
</feature>
<feature type="transmembrane region" description="Helical" evidence="11">
    <location>
        <begin position="811"/>
        <end position="834"/>
    </location>
</feature>
<feature type="transmembrane region" description="Helical" evidence="11">
    <location>
        <begin position="560"/>
        <end position="576"/>
    </location>
</feature>
<dbReference type="Gene3D" id="3.40.720.10">
    <property type="entry name" value="Alkaline Phosphatase, subunit A"/>
    <property type="match status" value="1"/>
</dbReference>
<evidence type="ECO:0000256" key="9">
    <source>
        <dbReference type="ARBA" id="ARBA00023136"/>
    </source>
</evidence>
<dbReference type="InterPro" id="IPR039527">
    <property type="entry name" value="PIGG/GPI7"/>
</dbReference>
<reference evidence="13 14" key="1">
    <citation type="journal article" date="2024" name="bioRxiv">
        <title>A reference genome for Trichogramma kaykai: A tiny desert-dwelling parasitoid wasp with competing sex-ratio distorters.</title>
        <authorList>
            <person name="Culotta J."/>
            <person name="Lindsey A.R."/>
        </authorList>
    </citation>
    <scope>NUCLEOTIDE SEQUENCE [LARGE SCALE GENOMIC DNA]</scope>
    <source>
        <strain evidence="13 14">KSX58</strain>
    </source>
</reference>
<evidence type="ECO:0000256" key="6">
    <source>
        <dbReference type="ARBA" id="ARBA00022692"/>
    </source>
</evidence>
<evidence type="ECO:0000256" key="1">
    <source>
        <dbReference type="ARBA" id="ARBA00004477"/>
    </source>
</evidence>
<dbReference type="InterPro" id="IPR045687">
    <property type="entry name" value="PIGG/GPI7_C"/>
</dbReference>
<protein>
    <recommendedName>
        <fullName evidence="12">GPI ethanolamine phosphate transferase 2 C-terminal domain-containing protein</fullName>
    </recommendedName>
</protein>
<feature type="transmembrane region" description="Helical" evidence="11">
    <location>
        <begin position="456"/>
        <end position="476"/>
    </location>
</feature>
<dbReference type="Pfam" id="PF19316">
    <property type="entry name" value="PIGO_PIGG"/>
    <property type="match status" value="1"/>
</dbReference>
<dbReference type="GO" id="GO:0006506">
    <property type="term" value="P:GPI anchor biosynthetic process"/>
    <property type="evidence" value="ECO:0007669"/>
    <property type="project" value="UniProtKB-KW"/>
</dbReference>
<evidence type="ECO:0000256" key="2">
    <source>
        <dbReference type="ARBA" id="ARBA00004687"/>
    </source>
</evidence>
<evidence type="ECO:0000313" key="14">
    <source>
        <dbReference type="Proteomes" id="UP001627154"/>
    </source>
</evidence>
<gene>
    <name evidence="13" type="ORF">TKK_020028</name>
</gene>
<evidence type="ECO:0000256" key="4">
    <source>
        <dbReference type="ARBA" id="ARBA00022502"/>
    </source>
</evidence>
<dbReference type="Pfam" id="PF01663">
    <property type="entry name" value="Phosphodiest"/>
    <property type="match status" value="1"/>
</dbReference>
<feature type="transmembrane region" description="Helical" evidence="11">
    <location>
        <begin position="694"/>
        <end position="712"/>
    </location>
</feature>
<proteinExistence type="inferred from homology"/>
<feature type="transmembrane region" description="Helical" evidence="11">
    <location>
        <begin position="529"/>
        <end position="548"/>
    </location>
</feature>
<comment type="similarity">
    <text evidence="3">Belongs to the PIGG/PIGN/PIGO family. PIGG subfamily.</text>
</comment>
<organism evidence="13 14">
    <name type="scientific">Trichogramma kaykai</name>
    <dbReference type="NCBI Taxonomy" id="54128"/>
    <lineage>
        <taxon>Eukaryota</taxon>
        <taxon>Metazoa</taxon>
        <taxon>Ecdysozoa</taxon>
        <taxon>Arthropoda</taxon>
        <taxon>Hexapoda</taxon>
        <taxon>Insecta</taxon>
        <taxon>Pterygota</taxon>
        <taxon>Neoptera</taxon>
        <taxon>Endopterygota</taxon>
        <taxon>Hymenoptera</taxon>
        <taxon>Apocrita</taxon>
        <taxon>Proctotrupomorpha</taxon>
        <taxon>Chalcidoidea</taxon>
        <taxon>Trichogrammatidae</taxon>
        <taxon>Trichogramma</taxon>
    </lineage>
</organism>
<dbReference type="InterPro" id="IPR037674">
    <property type="entry name" value="PIG-G_N"/>
</dbReference>
<keyword evidence="7" id="KW-0256">Endoplasmic reticulum</keyword>
<accession>A0ABD2VU46</accession>
<keyword evidence="4" id="KW-0337">GPI-anchor biosynthesis</keyword>
<comment type="subcellular location">
    <subcellularLocation>
        <location evidence="1">Endoplasmic reticulum membrane</location>
        <topology evidence="1">Multi-pass membrane protein</topology>
    </subcellularLocation>
</comment>
<evidence type="ECO:0000313" key="13">
    <source>
        <dbReference type="EMBL" id="KAL3384246.1"/>
    </source>
</evidence>
<feature type="transmembrane region" description="Helical" evidence="11">
    <location>
        <begin position="496"/>
        <end position="517"/>
    </location>
</feature>
<keyword evidence="9 11" id="KW-0472">Membrane</keyword>
<feature type="transmembrane region" description="Helical" evidence="11">
    <location>
        <begin position="21"/>
        <end position="44"/>
    </location>
</feature>
<dbReference type="PANTHER" id="PTHR23072">
    <property type="entry name" value="PHOSPHATIDYLINOSITOL GLYCAN-RELATED"/>
    <property type="match status" value="1"/>
</dbReference>
<evidence type="ECO:0000256" key="8">
    <source>
        <dbReference type="ARBA" id="ARBA00022989"/>
    </source>
</evidence>
<dbReference type="CDD" id="cd16024">
    <property type="entry name" value="GPI_EPT_2"/>
    <property type="match status" value="1"/>
</dbReference>
<evidence type="ECO:0000256" key="10">
    <source>
        <dbReference type="ARBA" id="ARBA00023180"/>
    </source>
</evidence>
<evidence type="ECO:0000256" key="11">
    <source>
        <dbReference type="SAM" id="Phobius"/>
    </source>
</evidence>
<keyword evidence="5" id="KW-0808">Transferase</keyword>
<dbReference type="PANTHER" id="PTHR23072:SF0">
    <property type="entry name" value="GPI ETHANOLAMINE PHOSPHATE TRANSFERASE 2"/>
    <property type="match status" value="1"/>
</dbReference>
<keyword evidence="6 11" id="KW-0812">Transmembrane</keyword>
<feature type="transmembrane region" description="Helical" evidence="11">
    <location>
        <begin position="655"/>
        <end position="674"/>
    </location>
</feature>
<keyword evidence="14" id="KW-1185">Reference proteome</keyword>
<comment type="pathway">
    <text evidence="2">Glycolipid biosynthesis; glycosylphosphatidylinositol-anchor biosynthesis.</text>
</comment>
<evidence type="ECO:0000256" key="5">
    <source>
        <dbReference type="ARBA" id="ARBA00022679"/>
    </source>
</evidence>
<dbReference type="EMBL" id="JBJJXI010000177">
    <property type="protein sequence ID" value="KAL3384246.1"/>
    <property type="molecule type" value="Genomic_DNA"/>
</dbReference>
<feature type="transmembrane region" description="Helical" evidence="11">
    <location>
        <begin position="895"/>
        <end position="914"/>
    </location>
</feature>
<evidence type="ECO:0000256" key="3">
    <source>
        <dbReference type="ARBA" id="ARBA00005315"/>
    </source>
</evidence>
<dbReference type="Proteomes" id="UP001627154">
    <property type="component" value="Unassembled WGS sequence"/>
</dbReference>
<feature type="transmembrane region" description="Helical" evidence="11">
    <location>
        <begin position="431"/>
        <end position="449"/>
    </location>
</feature>
<dbReference type="SUPFAM" id="SSF53649">
    <property type="entry name" value="Alkaline phosphatase-like"/>
    <property type="match status" value="1"/>
</dbReference>
<feature type="domain" description="GPI ethanolamine phosphate transferase 2 C-terminal" evidence="12">
    <location>
        <begin position="501"/>
        <end position="892"/>
    </location>
</feature>
<dbReference type="AlphaFoldDB" id="A0ABD2VU46"/>
<dbReference type="InterPro" id="IPR002591">
    <property type="entry name" value="Phosphodiest/P_Trfase"/>
</dbReference>
<feature type="transmembrane region" description="Helical" evidence="11">
    <location>
        <begin position="721"/>
        <end position="740"/>
    </location>
</feature>
<feature type="transmembrane region" description="Helical" evidence="11">
    <location>
        <begin position="628"/>
        <end position="648"/>
    </location>
</feature>
<feature type="transmembrane region" description="Helical" evidence="11">
    <location>
        <begin position="855"/>
        <end position="875"/>
    </location>
</feature>
<comment type="caution">
    <text evidence="13">The sequence shown here is derived from an EMBL/GenBank/DDBJ whole genome shotgun (WGS) entry which is preliminary data.</text>
</comment>
<keyword evidence="8 11" id="KW-1133">Transmembrane helix</keyword>
<evidence type="ECO:0000259" key="12">
    <source>
        <dbReference type="Pfam" id="PF19316"/>
    </source>
</evidence>
<dbReference type="GO" id="GO:0005789">
    <property type="term" value="C:endoplasmic reticulum membrane"/>
    <property type="evidence" value="ECO:0007669"/>
    <property type="project" value="UniProtKB-SubCell"/>
</dbReference>
<name>A0ABD2VU46_9HYME</name>
<dbReference type="InterPro" id="IPR017850">
    <property type="entry name" value="Alkaline_phosphatase_core_sf"/>
</dbReference>
<evidence type="ECO:0000256" key="7">
    <source>
        <dbReference type="ARBA" id="ARBA00022824"/>
    </source>
</evidence>
<keyword evidence="10" id="KW-0325">Glycoprotein</keyword>
<sequence>MEFKKMKNIHKPKKKEKISSEYDFLNHIIFIGTLSVLLFLYGYFPTGYNETTWARAGDIPKYVERTRIKLNEIYVPMIKKLVVMVIDALRWDFVDGEENKDYMPFTNDLLNNDSGCLYKMKVNPPTVTMPRIKAMTTGTVSNFLDIVFNLGASSVGIDNILWQARKYGYKSIFYGDDTWLKLFPNEFYRSEGTTSFYVSDYTEVDNNVTRNLNRELDKIDWSIMILHYLGLDHIGHTDGPFSPLIKPKLREMDDIISLIHADVELWEQQGDPTLFIILGDHGMKDSGGHGGASLEETTVPLIVLGRSCTPKYEEIDQIDLAPTLALLLGVPIPYSSLGKINLEMMDEMSYSQKLFALYYNAHLLFQKFQKKPGYFETNAYKNYQNAMKLHEAWLTTQSSSNEMVDDIIEMYEEAIIEIKDDLMSNLLKYDLHSMVTAMIFLCNILYISISEQSTESISAVKIFIACFVNYAFWILLNGAFGSEAYSIIFLPNRFDVYSLCIAIVGFGTTIYNCYLCAHRFLPITKLKNMSSLEGLLAIGTLGHALSLASSSFVEEEHQTWYFYWISLIVYITFRHFKLIAKKHYLKSFMALLLLMITHRILRKLNSTGDKYAHLPDIAGWLKEQDDNFWMSMILISGLVLLIVIDVSFQLKHHKMSAFIFDSAISILVYIRHAINSSVIKPSHNFSSQGITEMYIFWGVTLLYSMYMFLRVVNAAKNNKQFLNVAMFSIIKIWIIVSCILHRPYNVILLPAQVLVSIIIHGVTKNQATLNVKMYFYLWSSNAFYFYQGNSNSLATIDVAAGYVGLKSYNPILIGLFLIINTYSAIVLGFLLYIYDCTLQAPISTSTTILAACRRYAFWRLVPMTFYTFVTSFQRYHLFVWSVFSPKLLYESTHCAVLFAVMFLLQAVFLCNDIITKRKKNIS</sequence>
<dbReference type="GO" id="GO:0016740">
    <property type="term" value="F:transferase activity"/>
    <property type="evidence" value="ECO:0007669"/>
    <property type="project" value="UniProtKB-KW"/>
</dbReference>